<evidence type="ECO:0000256" key="6">
    <source>
        <dbReference type="SAM" id="MobiDB-lite"/>
    </source>
</evidence>
<dbReference type="Proteomes" id="UP000583800">
    <property type="component" value="Unassembled WGS sequence"/>
</dbReference>
<dbReference type="RefSeq" id="WP_185088086.1">
    <property type="nucleotide sequence ID" value="NZ_JACHJB010000003.1"/>
</dbReference>
<dbReference type="PANTHER" id="PTHR30055">
    <property type="entry name" value="HTH-TYPE TRANSCRIPTIONAL REGULATOR RUTR"/>
    <property type="match status" value="1"/>
</dbReference>
<protein>
    <submittedName>
        <fullName evidence="8">AcrR family transcriptional regulator</fullName>
    </submittedName>
</protein>
<evidence type="ECO:0000313" key="9">
    <source>
        <dbReference type="Proteomes" id="UP000583800"/>
    </source>
</evidence>
<comment type="caution">
    <text evidence="8">The sequence shown here is derived from an EMBL/GenBank/DDBJ whole genome shotgun (WGS) entry which is preliminary data.</text>
</comment>
<dbReference type="GO" id="GO:0000976">
    <property type="term" value="F:transcription cis-regulatory region binding"/>
    <property type="evidence" value="ECO:0007669"/>
    <property type="project" value="TreeGrafter"/>
</dbReference>
<name>A0A7X0C9Z8_9ACTN</name>
<dbReference type="EMBL" id="JACHJB010000003">
    <property type="protein sequence ID" value="MBB6350265.1"/>
    <property type="molecule type" value="Genomic_DNA"/>
</dbReference>
<dbReference type="Pfam" id="PF02909">
    <property type="entry name" value="TetR_C_1"/>
    <property type="match status" value="1"/>
</dbReference>
<gene>
    <name evidence="8" type="ORF">FHU36_006837</name>
</gene>
<accession>A0A7X0C9Z8</accession>
<dbReference type="Pfam" id="PF00440">
    <property type="entry name" value="TetR_N"/>
    <property type="match status" value="1"/>
</dbReference>
<evidence type="ECO:0000256" key="3">
    <source>
        <dbReference type="ARBA" id="ARBA00023125"/>
    </source>
</evidence>
<organism evidence="8 9">
    <name type="scientific">Nonomuraea muscovyensis</name>
    <dbReference type="NCBI Taxonomy" id="1124761"/>
    <lineage>
        <taxon>Bacteria</taxon>
        <taxon>Bacillati</taxon>
        <taxon>Actinomycetota</taxon>
        <taxon>Actinomycetes</taxon>
        <taxon>Streptosporangiales</taxon>
        <taxon>Streptosporangiaceae</taxon>
        <taxon>Nonomuraea</taxon>
    </lineage>
</organism>
<dbReference type="InterPro" id="IPR004111">
    <property type="entry name" value="Repressor_TetR_C"/>
</dbReference>
<keyword evidence="9" id="KW-1185">Reference proteome</keyword>
<evidence type="ECO:0000256" key="1">
    <source>
        <dbReference type="ARBA" id="ARBA00022491"/>
    </source>
</evidence>
<dbReference type="InterPro" id="IPR009057">
    <property type="entry name" value="Homeodomain-like_sf"/>
</dbReference>
<sequence length="232" mass="24533">MTANRGRGQRAGLTRQAILQAAVRLADQEGLTALSMRRIAAELGVEAMTLYHHVPNKNALLDGMVEQLISETAPPPGASSWQESLRAYAHAFLAALSAHPNLVALVASRPAMTPHNLRTMEAMLESLRSAGFELTRAYDVLHSLAAFVLGHAAAHPGPRPDCPPGRSRGLTIDAYPLFFAAVAKSDARSRFDFALESLLHGFEAARTVPPSSGPQAAVEVGSGGRQTVTGPG</sequence>
<evidence type="ECO:0000256" key="5">
    <source>
        <dbReference type="PROSITE-ProRule" id="PRU00335"/>
    </source>
</evidence>
<feature type="DNA-binding region" description="H-T-H motif" evidence="5">
    <location>
        <begin position="35"/>
        <end position="54"/>
    </location>
</feature>
<keyword evidence="2" id="KW-0805">Transcription regulation</keyword>
<dbReference type="AlphaFoldDB" id="A0A7X0C9Z8"/>
<keyword evidence="1" id="KW-0678">Repressor</keyword>
<evidence type="ECO:0000313" key="8">
    <source>
        <dbReference type="EMBL" id="MBB6350265.1"/>
    </source>
</evidence>
<feature type="region of interest" description="Disordered" evidence="6">
    <location>
        <begin position="206"/>
        <end position="232"/>
    </location>
</feature>
<keyword evidence="4" id="KW-0804">Transcription</keyword>
<feature type="domain" description="HTH tetR-type" evidence="7">
    <location>
        <begin position="12"/>
        <end position="72"/>
    </location>
</feature>
<evidence type="ECO:0000256" key="2">
    <source>
        <dbReference type="ARBA" id="ARBA00023015"/>
    </source>
</evidence>
<dbReference type="InterPro" id="IPR003012">
    <property type="entry name" value="Tet_transcr_reg_TetR"/>
</dbReference>
<dbReference type="PANTHER" id="PTHR30055:SF151">
    <property type="entry name" value="TRANSCRIPTIONAL REGULATORY PROTEIN"/>
    <property type="match status" value="1"/>
</dbReference>
<dbReference type="GO" id="GO:0046677">
    <property type="term" value="P:response to antibiotic"/>
    <property type="evidence" value="ECO:0007669"/>
    <property type="project" value="InterPro"/>
</dbReference>
<dbReference type="GO" id="GO:0045892">
    <property type="term" value="P:negative regulation of DNA-templated transcription"/>
    <property type="evidence" value="ECO:0007669"/>
    <property type="project" value="InterPro"/>
</dbReference>
<keyword evidence="3 5" id="KW-0238">DNA-binding</keyword>
<dbReference type="SUPFAM" id="SSF46689">
    <property type="entry name" value="Homeodomain-like"/>
    <property type="match status" value="1"/>
</dbReference>
<dbReference type="InterPro" id="IPR001647">
    <property type="entry name" value="HTH_TetR"/>
</dbReference>
<dbReference type="PRINTS" id="PR00400">
    <property type="entry name" value="TETREPRESSOR"/>
</dbReference>
<reference evidence="8 9" key="1">
    <citation type="submission" date="2020-08" db="EMBL/GenBank/DDBJ databases">
        <title>Sequencing the genomes of 1000 actinobacteria strains.</title>
        <authorList>
            <person name="Klenk H.-P."/>
        </authorList>
    </citation>
    <scope>NUCLEOTIDE SEQUENCE [LARGE SCALE GENOMIC DNA]</scope>
    <source>
        <strain evidence="8 9">DSM 45913</strain>
    </source>
</reference>
<dbReference type="GO" id="GO:0003700">
    <property type="term" value="F:DNA-binding transcription factor activity"/>
    <property type="evidence" value="ECO:0007669"/>
    <property type="project" value="TreeGrafter"/>
</dbReference>
<dbReference type="PROSITE" id="PS50977">
    <property type="entry name" value="HTH_TETR_2"/>
    <property type="match status" value="1"/>
</dbReference>
<dbReference type="InterPro" id="IPR036271">
    <property type="entry name" value="Tet_transcr_reg_TetR-rel_C_sf"/>
</dbReference>
<evidence type="ECO:0000256" key="4">
    <source>
        <dbReference type="ARBA" id="ARBA00023163"/>
    </source>
</evidence>
<evidence type="ECO:0000259" key="7">
    <source>
        <dbReference type="PROSITE" id="PS50977"/>
    </source>
</evidence>
<dbReference type="SUPFAM" id="SSF48498">
    <property type="entry name" value="Tetracyclin repressor-like, C-terminal domain"/>
    <property type="match status" value="1"/>
</dbReference>
<proteinExistence type="predicted"/>
<dbReference type="PRINTS" id="PR00455">
    <property type="entry name" value="HTHTETR"/>
</dbReference>
<dbReference type="Gene3D" id="1.10.357.10">
    <property type="entry name" value="Tetracycline Repressor, domain 2"/>
    <property type="match status" value="1"/>
</dbReference>
<dbReference type="InterPro" id="IPR050109">
    <property type="entry name" value="HTH-type_TetR-like_transc_reg"/>
</dbReference>